<proteinExistence type="predicted"/>
<evidence type="ECO:0000313" key="2">
    <source>
        <dbReference type="Proteomes" id="UP000029994"/>
    </source>
</evidence>
<dbReference type="eggNOG" id="COG3101">
    <property type="taxonomic scope" value="Bacteria"/>
</dbReference>
<gene>
    <name evidence="1" type="ORF">EA26_16815</name>
</gene>
<organism evidence="1 2">
    <name type="scientific">Vibrio navarrensis</name>
    <dbReference type="NCBI Taxonomy" id="29495"/>
    <lineage>
        <taxon>Bacteria</taxon>
        <taxon>Pseudomonadati</taxon>
        <taxon>Pseudomonadota</taxon>
        <taxon>Gammaproteobacteria</taxon>
        <taxon>Vibrionales</taxon>
        <taxon>Vibrionaceae</taxon>
        <taxon>Vibrio</taxon>
    </lineage>
</organism>
<dbReference type="STRING" id="29495.EA26_16815"/>
<protein>
    <recommendedName>
        <fullName evidence="3">Elongation factor P hydroxylase</fullName>
    </recommendedName>
</protein>
<dbReference type="AlphaFoldDB" id="A0A099LL70"/>
<sequence>MTHNYQDLIEIFNQTFFADYNTKLELGGDEPIYLPADSQTPYHRIIFARGFYASALHEIAHWCVAGPERRLLEDFGYWYEPDGRTAEVQAAFEQVEVRPQAYEWILALSAGFPFNVSCDNLHGDFEPDRLGFMHKVHAQVMDILQVGLPVRVKMLSDALRAFYAIKPLEATDFIVK</sequence>
<dbReference type="GeneID" id="43684738"/>
<dbReference type="Pfam" id="PF04315">
    <property type="entry name" value="EpmC"/>
    <property type="match status" value="1"/>
</dbReference>
<keyword evidence="2" id="KW-1185">Reference proteome</keyword>
<dbReference type="RefSeq" id="WP_039430096.1">
    <property type="nucleotide sequence ID" value="NZ_CAWPVW010000055.1"/>
</dbReference>
<dbReference type="EMBL" id="JMCG01000002">
    <property type="protein sequence ID" value="KGK08888.1"/>
    <property type="molecule type" value="Genomic_DNA"/>
</dbReference>
<dbReference type="Proteomes" id="UP000029994">
    <property type="component" value="Unassembled WGS sequence"/>
</dbReference>
<reference evidence="1 2" key="1">
    <citation type="submission" date="2014-04" db="EMBL/GenBank/DDBJ databases">
        <title>Genome sequencing of Vibrio navarrensis strains.</title>
        <authorList>
            <person name="Gladney L.M."/>
            <person name="Katz L.S."/>
            <person name="Marino-Ramirez L."/>
            <person name="Jordan I.K."/>
        </authorList>
    </citation>
    <scope>NUCLEOTIDE SEQUENCE [LARGE SCALE GENOMIC DNA]</scope>
    <source>
        <strain evidence="1 2">ATCC 51183</strain>
    </source>
</reference>
<name>A0A099LL70_9VIBR</name>
<comment type="caution">
    <text evidence="1">The sequence shown here is derived from an EMBL/GenBank/DDBJ whole genome shotgun (WGS) entry which is preliminary data.</text>
</comment>
<evidence type="ECO:0008006" key="3">
    <source>
        <dbReference type="Google" id="ProtNLM"/>
    </source>
</evidence>
<dbReference type="InterPro" id="IPR007411">
    <property type="entry name" value="EpmC"/>
</dbReference>
<accession>A0A099LL70</accession>
<evidence type="ECO:0000313" key="1">
    <source>
        <dbReference type="EMBL" id="KGK08888.1"/>
    </source>
</evidence>